<reference evidence="3" key="1">
    <citation type="submission" date="2017-01" db="EMBL/GenBank/DDBJ databases">
        <authorList>
            <person name="Varghese N."/>
            <person name="Submissions S."/>
        </authorList>
    </citation>
    <scope>NUCLEOTIDE SEQUENCE [LARGE SCALE GENOMIC DNA]</scope>
    <source>
        <strain evidence="3">DSM 29591</strain>
    </source>
</reference>
<sequence>MTRPLTKSDLEEIDQFYEEFGLAADNDDEMPEDDASLDILIAQLETSFETVSSLTRHAAPASDDLRLQVQELAQRLEQIAVDLAQINQNLQ</sequence>
<name>A0A1R3WEA6_9RHOB</name>
<accession>A0A1R3WEA6</accession>
<proteinExistence type="predicted"/>
<protein>
    <submittedName>
        <fullName evidence="2">Uncharacterized protein</fullName>
    </submittedName>
</protein>
<dbReference type="AlphaFoldDB" id="A0A1R3WEA6"/>
<dbReference type="OrthoDB" id="7870065at2"/>
<dbReference type="Proteomes" id="UP000186997">
    <property type="component" value="Unassembled WGS sequence"/>
</dbReference>
<feature type="coiled-coil region" evidence="1">
    <location>
        <begin position="62"/>
        <end position="89"/>
    </location>
</feature>
<organism evidence="2 3">
    <name type="scientific">Yoonia rosea</name>
    <dbReference type="NCBI Taxonomy" id="287098"/>
    <lineage>
        <taxon>Bacteria</taxon>
        <taxon>Pseudomonadati</taxon>
        <taxon>Pseudomonadota</taxon>
        <taxon>Alphaproteobacteria</taxon>
        <taxon>Rhodobacterales</taxon>
        <taxon>Paracoccaceae</taxon>
        <taxon>Yoonia</taxon>
    </lineage>
</organism>
<evidence type="ECO:0000256" key="1">
    <source>
        <dbReference type="SAM" id="Coils"/>
    </source>
</evidence>
<keyword evidence="1" id="KW-0175">Coiled coil</keyword>
<evidence type="ECO:0000313" key="2">
    <source>
        <dbReference type="EMBL" id="SIT76247.1"/>
    </source>
</evidence>
<dbReference type="RefSeq" id="WP_076658096.1">
    <property type="nucleotide sequence ID" value="NZ_FTPR01000001.1"/>
</dbReference>
<gene>
    <name evidence="2" type="ORF">SAMN05421665_0334</name>
</gene>
<dbReference type="EMBL" id="FTPR01000001">
    <property type="protein sequence ID" value="SIT76247.1"/>
    <property type="molecule type" value="Genomic_DNA"/>
</dbReference>
<evidence type="ECO:0000313" key="3">
    <source>
        <dbReference type="Proteomes" id="UP000186997"/>
    </source>
</evidence>
<keyword evidence="3" id="KW-1185">Reference proteome</keyword>
<dbReference type="STRING" id="287098.SAMN05421665_0334"/>